<organism evidence="5 6">
    <name type="scientific">Microlunatus ginsengisoli</name>
    <dbReference type="NCBI Taxonomy" id="363863"/>
    <lineage>
        <taxon>Bacteria</taxon>
        <taxon>Bacillati</taxon>
        <taxon>Actinomycetota</taxon>
        <taxon>Actinomycetes</taxon>
        <taxon>Propionibacteriales</taxon>
        <taxon>Propionibacteriaceae</taxon>
        <taxon>Microlunatus</taxon>
    </lineage>
</organism>
<dbReference type="PANTHER" id="PTHR42789">
    <property type="entry name" value="D-ISOMER SPECIFIC 2-HYDROXYACID DEHYDROGENASE FAMILY PROTEIN (AFU_ORTHOLOGUE AFUA_6G10090)"/>
    <property type="match status" value="1"/>
</dbReference>
<dbReference type="SUPFAM" id="SSF51735">
    <property type="entry name" value="NAD(P)-binding Rossmann-fold domains"/>
    <property type="match status" value="1"/>
</dbReference>
<feature type="domain" description="D-isomer specific 2-hydroxyacid dehydrogenase NAD-binding" evidence="4">
    <location>
        <begin position="122"/>
        <end position="299"/>
    </location>
</feature>
<protein>
    <submittedName>
        <fullName evidence="5">Hydroxyacid dehydrogenase</fullName>
    </submittedName>
</protein>
<accession>A0ABP7AMZ1</accession>
<keyword evidence="2" id="KW-0560">Oxidoreductase</keyword>
<dbReference type="Pfam" id="PF02826">
    <property type="entry name" value="2-Hacid_dh_C"/>
    <property type="match status" value="1"/>
</dbReference>
<dbReference type="InterPro" id="IPR006140">
    <property type="entry name" value="D-isomer_DH_NAD-bd"/>
</dbReference>
<evidence type="ECO:0000256" key="2">
    <source>
        <dbReference type="ARBA" id="ARBA00023002"/>
    </source>
</evidence>
<dbReference type="EMBL" id="BAABAB010000042">
    <property type="protein sequence ID" value="GAA3636580.1"/>
    <property type="molecule type" value="Genomic_DNA"/>
</dbReference>
<gene>
    <name evidence="5" type="ORF">GCM10022236_43940</name>
</gene>
<evidence type="ECO:0000259" key="4">
    <source>
        <dbReference type="Pfam" id="PF02826"/>
    </source>
</evidence>
<comment type="similarity">
    <text evidence="1">Belongs to the D-isomer specific 2-hydroxyacid dehydrogenase family.</text>
</comment>
<evidence type="ECO:0000256" key="1">
    <source>
        <dbReference type="ARBA" id="ARBA00005854"/>
    </source>
</evidence>
<sequence>MGQSGDMSETRPVVILQPAPQRTARIFGPASLAALRESFRVVDLEDVADPDRFDDVLPEAVAIIGQPDLPRERLLRAARLRAICNVEGNFFPNVDYATCAELGVYVLGCGPAYAQAVAEHSLGLAIDLARGISREDRAFRTGSERYVADGNADAILLRGADIGLIGFGNLGRALLPLLQAFAPTIRVFDPWLPDSVLREQGLEPGTLAEVLAASTFVFVLATVTAESEHLLGAAELDLLRPGSRLVLVSRAAVVDFDALLSRLAAGRFLAAVDVWPSEPMPPDSPFRDLDNLVFSGHRAGGIPAAFTRIGELVVDDLRQIAAGLPPVRMQVAARELVTRYRNRPVT</sequence>
<dbReference type="InterPro" id="IPR050857">
    <property type="entry name" value="D-2-hydroxyacid_DH"/>
</dbReference>
<keyword evidence="6" id="KW-1185">Reference proteome</keyword>
<keyword evidence="3" id="KW-0520">NAD</keyword>
<reference evidence="6" key="1">
    <citation type="journal article" date="2019" name="Int. J. Syst. Evol. Microbiol.">
        <title>The Global Catalogue of Microorganisms (GCM) 10K type strain sequencing project: providing services to taxonomists for standard genome sequencing and annotation.</title>
        <authorList>
            <consortium name="The Broad Institute Genomics Platform"/>
            <consortium name="The Broad Institute Genome Sequencing Center for Infectious Disease"/>
            <person name="Wu L."/>
            <person name="Ma J."/>
        </authorList>
    </citation>
    <scope>NUCLEOTIDE SEQUENCE [LARGE SCALE GENOMIC DNA]</scope>
    <source>
        <strain evidence="6">JCM 16929</strain>
    </source>
</reference>
<comment type="caution">
    <text evidence="5">The sequence shown here is derived from an EMBL/GenBank/DDBJ whole genome shotgun (WGS) entry which is preliminary data.</text>
</comment>
<dbReference type="InterPro" id="IPR036291">
    <property type="entry name" value="NAD(P)-bd_dom_sf"/>
</dbReference>
<name>A0ABP7AMZ1_9ACTN</name>
<proteinExistence type="inferred from homology"/>
<dbReference type="Proteomes" id="UP001501490">
    <property type="component" value="Unassembled WGS sequence"/>
</dbReference>
<evidence type="ECO:0000313" key="6">
    <source>
        <dbReference type="Proteomes" id="UP001501490"/>
    </source>
</evidence>
<evidence type="ECO:0000256" key="3">
    <source>
        <dbReference type="ARBA" id="ARBA00023027"/>
    </source>
</evidence>
<dbReference type="Gene3D" id="3.40.50.720">
    <property type="entry name" value="NAD(P)-binding Rossmann-like Domain"/>
    <property type="match status" value="2"/>
</dbReference>
<dbReference type="PANTHER" id="PTHR42789:SF1">
    <property type="entry name" value="D-ISOMER SPECIFIC 2-HYDROXYACID DEHYDROGENASE FAMILY PROTEIN (AFU_ORTHOLOGUE AFUA_6G10090)"/>
    <property type="match status" value="1"/>
</dbReference>
<evidence type="ECO:0000313" key="5">
    <source>
        <dbReference type="EMBL" id="GAA3636580.1"/>
    </source>
</evidence>
<dbReference type="SUPFAM" id="SSF52283">
    <property type="entry name" value="Formate/glycerate dehydrogenase catalytic domain-like"/>
    <property type="match status" value="1"/>
</dbReference>